<sequence length="350" mass="40138">MQSKLDVNANLHLKVSTQLIRPVNITSLTTGDKLWGCYYYYGNKLGASRNLAGLDVLSEINCSRRVPSAILLGVKKCGSQTLTGFLDLHPDVVSRVFPFSENTISSLMENNDAFLKAMPLSTPNEQTFIDMIEIQNDPQFLPHLTTNLNSNTTKYLLILVNPVARAQSDYVHVNVKMKLPQNSKLVKREIMSVWDKKLLHRKEPNVLFKGYRIAGTLERSVLNASGIIDKGNNLIKKGIYYDYVKEILKYVSRDRLLVVDGEQFISEPWLVLRQVEKFLGISSYFKKSFFTKIGKFYCPVFIERPDAGCLKGKGRKKKKIDQKTNKRLQRFFQPYNRKLENLLGEKLSWM</sequence>
<dbReference type="SUPFAM" id="SSF52540">
    <property type="entry name" value="P-loop containing nucleoside triphosphate hydrolases"/>
    <property type="match status" value="1"/>
</dbReference>
<evidence type="ECO:0000313" key="8">
    <source>
        <dbReference type="Proteomes" id="UP001152320"/>
    </source>
</evidence>
<name>A0A9Q1H4H7_HOLLE</name>
<reference evidence="7" key="1">
    <citation type="submission" date="2021-10" db="EMBL/GenBank/DDBJ databases">
        <title>Tropical sea cucumber genome reveals ecological adaptation and Cuvierian tubules defense mechanism.</title>
        <authorList>
            <person name="Chen T."/>
        </authorList>
    </citation>
    <scope>NUCLEOTIDE SEQUENCE</scope>
    <source>
        <strain evidence="7">Nanhai2018</strain>
        <tissue evidence="7">Muscle</tissue>
    </source>
</reference>
<evidence type="ECO:0000256" key="3">
    <source>
        <dbReference type="PIRSR" id="PIRSR637359-1"/>
    </source>
</evidence>
<dbReference type="OrthoDB" id="16988at2759"/>
<keyword evidence="8" id="KW-1185">Reference proteome</keyword>
<feature type="disulfide bond" evidence="5">
    <location>
        <begin position="298"/>
        <end position="309"/>
    </location>
</feature>
<keyword evidence="5" id="KW-1015">Disulfide bond</keyword>
<keyword evidence="1" id="KW-0808">Transferase</keyword>
<feature type="domain" description="Sulfotransferase" evidence="6">
    <location>
        <begin position="69"/>
        <end position="337"/>
    </location>
</feature>
<evidence type="ECO:0000256" key="2">
    <source>
        <dbReference type="ARBA" id="ARBA00023180"/>
    </source>
</evidence>
<evidence type="ECO:0000313" key="7">
    <source>
        <dbReference type="EMBL" id="KAJ8031996.1"/>
    </source>
</evidence>
<proteinExistence type="predicted"/>
<evidence type="ECO:0000256" key="1">
    <source>
        <dbReference type="ARBA" id="ARBA00022679"/>
    </source>
</evidence>
<dbReference type="InterPro" id="IPR000863">
    <property type="entry name" value="Sulfotransferase_dom"/>
</dbReference>
<dbReference type="Pfam" id="PF00685">
    <property type="entry name" value="Sulfotransfer_1"/>
    <property type="match status" value="1"/>
</dbReference>
<dbReference type="GO" id="GO:0008467">
    <property type="term" value="F:[heparan sulfate]-glucosamine 3-sulfotransferase activity"/>
    <property type="evidence" value="ECO:0007669"/>
    <property type="project" value="TreeGrafter"/>
</dbReference>
<dbReference type="PANTHER" id="PTHR10605">
    <property type="entry name" value="HEPARAN SULFATE SULFOTRANSFERASE"/>
    <property type="match status" value="1"/>
</dbReference>
<dbReference type="PANTHER" id="PTHR10605:SF65">
    <property type="entry name" value="GH20068P"/>
    <property type="match status" value="1"/>
</dbReference>
<comment type="caution">
    <text evidence="7">The sequence shown here is derived from an EMBL/GenBank/DDBJ whole genome shotgun (WGS) entry which is preliminary data.</text>
</comment>
<evidence type="ECO:0000259" key="6">
    <source>
        <dbReference type="Pfam" id="PF00685"/>
    </source>
</evidence>
<feature type="active site" description="For sulfotransferase activity" evidence="3">
    <location>
        <position position="76"/>
    </location>
</feature>
<gene>
    <name evidence="7" type="ORF">HOLleu_25391</name>
</gene>
<keyword evidence="2" id="KW-0325">Glycoprotein</keyword>
<evidence type="ECO:0000256" key="5">
    <source>
        <dbReference type="PIRSR" id="PIRSR637359-3"/>
    </source>
</evidence>
<dbReference type="EMBL" id="JAIZAY010000012">
    <property type="protein sequence ID" value="KAJ8031996.1"/>
    <property type="molecule type" value="Genomic_DNA"/>
</dbReference>
<dbReference type="Gene3D" id="3.40.50.300">
    <property type="entry name" value="P-loop containing nucleotide triphosphate hydrolases"/>
    <property type="match status" value="1"/>
</dbReference>
<organism evidence="7 8">
    <name type="scientific">Holothuria leucospilota</name>
    <name type="common">Black long sea cucumber</name>
    <name type="synonym">Mertensiothuria leucospilota</name>
    <dbReference type="NCBI Taxonomy" id="206669"/>
    <lineage>
        <taxon>Eukaryota</taxon>
        <taxon>Metazoa</taxon>
        <taxon>Echinodermata</taxon>
        <taxon>Eleutherozoa</taxon>
        <taxon>Echinozoa</taxon>
        <taxon>Holothuroidea</taxon>
        <taxon>Aspidochirotacea</taxon>
        <taxon>Aspidochirotida</taxon>
        <taxon>Holothuriidae</taxon>
        <taxon>Holothuria</taxon>
    </lineage>
</organism>
<accession>A0A9Q1H4H7</accession>
<dbReference type="AlphaFoldDB" id="A0A9Q1H4H7"/>
<feature type="binding site" evidence="4">
    <location>
        <position position="168"/>
    </location>
    <ligand>
        <name>3'-phosphoadenylyl sulfate</name>
        <dbReference type="ChEBI" id="CHEBI:58339"/>
    </ligand>
</feature>
<feature type="binding site" evidence="4">
    <location>
        <position position="297"/>
    </location>
    <ligand>
        <name>3'-phosphoadenylyl sulfate</name>
        <dbReference type="ChEBI" id="CHEBI:58339"/>
    </ligand>
</feature>
<evidence type="ECO:0000256" key="4">
    <source>
        <dbReference type="PIRSR" id="PIRSR637359-2"/>
    </source>
</evidence>
<dbReference type="InterPro" id="IPR037359">
    <property type="entry name" value="NST/OST"/>
</dbReference>
<dbReference type="InterPro" id="IPR027417">
    <property type="entry name" value="P-loop_NTPase"/>
</dbReference>
<dbReference type="Proteomes" id="UP001152320">
    <property type="component" value="Chromosome 12"/>
</dbReference>
<protein>
    <submittedName>
        <fullName evidence="7">Heparan sulfate glucosamine 3-O-sulfotransferase 5</fullName>
    </submittedName>
</protein>